<accession>A0A833W399</accession>
<dbReference type="PANTHER" id="PTHR42919:SF20">
    <property type="entry name" value="GCN5-RELATED N-ACETYLTRANSFERASE 10, CHLOROPLASTIC"/>
    <property type="match status" value="1"/>
</dbReference>
<evidence type="ECO:0000313" key="2">
    <source>
        <dbReference type="EMBL" id="KAF3341789.1"/>
    </source>
</evidence>
<dbReference type="InterPro" id="IPR016181">
    <property type="entry name" value="Acyl_CoA_acyltransferase"/>
</dbReference>
<reference evidence="2" key="1">
    <citation type="submission" date="2020-01" db="EMBL/GenBank/DDBJ databases">
        <title>Genome sequence of Kobresia littledalei, the first chromosome-level genome in the family Cyperaceae.</title>
        <authorList>
            <person name="Qu G."/>
        </authorList>
    </citation>
    <scope>NUCLEOTIDE SEQUENCE</scope>
    <source>
        <strain evidence="2">C.B.Clarke</strain>
        <tissue evidence="2">Leaf</tissue>
    </source>
</reference>
<dbReference type="InterPro" id="IPR000182">
    <property type="entry name" value="GNAT_dom"/>
</dbReference>
<dbReference type="Gene3D" id="3.40.630.30">
    <property type="match status" value="1"/>
</dbReference>
<dbReference type="AlphaFoldDB" id="A0A833W399"/>
<evidence type="ECO:0000259" key="1">
    <source>
        <dbReference type="PROSITE" id="PS51186"/>
    </source>
</evidence>
<gene>
    <name evidence="2" type="ORF">FCM35_KLT00427</name>
</gene>
<dbReference type="EMBL" id="SWLB01000001">
    <property type="protein sequence ID" value="KAF3341789.1"/>
    <property type="molecule type" value="Genomic_DNA"/>
</dbReference>
<proteinExistence type="predicted"/>
<keyword evidence="3" id="KW-1185">Reference proteome</keyword>
<name>A0A833W399_9POAL</name>
<feature type="domain" description="N-acetyltransferase" evidence="1">
    <location>
        <begin position="120"/>
        <end position="261"/>
    </location>
</feature>
<protein>
    <submittedName>
        <fullName evidence="2">Acetyltransferase (GNAT) family</fullName>
    </submittedName>
</protein>
<keyword evidence="2" id="KW-0808">Transferase</keyword>
<dbReference type="PANTHER" id="PTHR42919">
    <property type="entry name" value="N-ALPHA-ACETYLTRANSFERASE"/>
    <property type="match status" value="1"/>
</dbReference>
<sequence length="277" mass="31988">MASTLSLSPKPPIQLLPQKKQFKSQNLFPLTRSLISFYSDKKGNQTELLKKKHFCCVSTPKQEVDVVGKRENEREIEYLVREFGWGVRKLHRVGEEVRMAAYVQAEAFYEPMGFFNGFFYEFFKAEVLADLMIRMRNSATDRYACLVAESINESTALQEIVGVVDITVQRDEDVLVHLNGTEEYLYISGIAVLKKFRRQKVGTVLIKACDALSHQWRYNYLALRAYEDDLGARRLYSSAGYSVVARDPLWWAMLGMRRRVLMIKQSNLQDLQSCLPT</sequence>
<dbReference type="PROSITE" id="PS51186">
    <property type="entry name" value="GNAT"/>
    <property type="match status" value="1"/>
</dbReference>
<dbReference type="Pfam" id="PF00583">
    <property type="entry name" value="Acetyltransf_1"/>
    <property type="match status" value="1"/>
</dbReference>
<evidence type="ECO:0000313" key="3">
    <source>
        <dbReference type="Proteomes" id="UP000623129"/>
    </source>
</evidence>
<dbReference type="InterPro" id="IPR051556">
    <property type="entry name" value="N-term/lysine_N-AcTrnsfr"/>
</dbReference>
<dbReference type="CDD" id="cd04301">
    <property type="entry name" value="NAT_SF"/>
    <property type="match status" value="1"/>
</dbReference>
<dbReference type="GO" id="GO:0008080">
    <property type="term" value="F:N-acetyltransferase activity"/>
    <property type="evidence" value="ECO:0007669"/>
    <property type="project" value="TreeGrafter"/>
</dbReference>
<dbReference type="GO" id="GO:0007064">
    <property type="term" value="P:mitotic sister chromatid cohesion"/>
    <property type="evidence" value="ECO:0007669"/>
    <property type="project" value="TreeGrafter"/>
</dbReference>
<dbReference type="GO" id="GO:0031415">
    <property type="term" value="C:NatA complex"/>
    <property type="evidence" value="ECO:0007669"/>
    <property type="project" value="TreeGrafter"/>
</dbReference>
<dbReference type="Proteomes" id="UP000623129">
    <property type="component" value="Unassembled WGS sequence"/>
</dbReference>
<comment type="caution">
    <text evidence="2">The sequence shown here is derived from an EMBL/GenBank/DDBJ whole genome shotgun (WGS) entry which is preliminary data.</text>
</comment>
<dbReference type="OrthoDB" id="1912023at2759"/>
<dbReference type="SUPFAM" id="SSF55729">
    <property type="entry name" value="Acyl-CoA N-acyltransferases (Nat)"/>
    <property type="match status" value="1"/>
</dbReference>
<organism evidence="2 3">
    <name type="scientific">Carex littledalei</name>
    <dbReference type="NCBI Taxonomy" id="544730"/>
    <lineage>
        <taxon>Eukaryota</taxon>
        <taxon>Viridiplantae</taxon>
        <taxon>Streptophyta</taxon>
        <taxon>Embryophyta</taxon>
        <taxon>Tracheophyta</taxon>
        <taxon>Spermatophyta</taxon>
        <taxon>Magnoliopsida</taxon>
        <taxon>Liliopsida</taxon>
        <taxon>Poales</taxon>
        <taxon>Cyperaceae</taxon>
        <taxon>Cyperoideae</taxon>
        <taxon>Cariceae</taxon>
        <taxon>Carex</taxon>
        <taxon>Carex subgen. Euthyceras</taxon>
    </lineage>
</organism>